<dbReference type="SUPFAM" id="SSF56672">
    <property type="entry name" value="DNA/RNA polymerases"/>
    <property type="match status" value="1"/>
</dbReference>
<comment type="caution">
    <text evidence="1">The sequence shown here is derived from an EMBL/GenBank/DDBJ whole genome shotgun (WGS) entry which is preliminary data.</text>
</comment>
<name>A0A5B7FXT8_PORTR</name>
<accession>A0A5B7FXT8</accession>
<dbReference type="AlphaFoldDB" id="A0A5B7FXT8"/>
<dbReference type="InterPro" id="IPR043502">
    <property type="entry name" value="DNA/RNA_pol_sf"/>
</dbReference>
<keyword evidence="2" id="KW-1185">Reference proteome</keyword>
<evidence type="ECO:0000313" key="2">
    <source>
        <dbReference type="Proteomes" id="UP000324222"/>
    </source>
</evidence>
<gene>
    <name evidence="1" type="ORF">E2C01_045246</name>
</gene>
<dbReference type="GO" id="GO:0071897">
    <property type="term" value="P:DNA biosynthetic process"/>
    <property type="evidence" value="ECO:0007669"/>
    <property type="project" value="UniProtKB-ARBA"/>
</dbReference>
<dbReference type="Gene3D" id="3.10.10.10">
    <property type="entry name" value="HIV Type 1 Reverse Transcriptase, subunit A, domain 1"/>
    <property type="match status" value="1"/>
</dbReference>
<proteinExistence type="predicted"/>
<dbReference type="OrthoDB" id="6618553at2759"/>
<dbReference type="Proteomes" id="UP000324222">
    <property type="component" value="Unassembled WGS sequence"/>
</dbReference>
<evidence type="ECO:0000313" key="1">
    <source>
        <dbReference type="EMBL" id="MPC51402.1"/>
    </source>
</evidence>
<reference evidence="1 2" key="1">
    <citation type="submission" date="2019-05" db="EMBL/GenBank/DDBJ databases">
        <title>Another draft genome of Portunus trituberculatus and its Hox gene families provides insights of decapod evolution.</title>
        <authorList>
            <person name="Jeong J.-H."/>
            <person name="Song I."/>
            <person name="Kim S."/>
            <person name="Choi T."/>
            <person name="Kim D."/>
            <person name="Ryu S."/>
            <person name="Kim W."/>
        </authorList>
    </citation>
    <scope>NUCLEOTIDE SEQUENCE [LARGE SCALE GENOMIC DNA]</scope>
    <source>
        <tissue evidence="1">Muscle</tissue>
    </source>
</reference>
<sequence length="102" mass="11530">MGILEPVPVGEATEWCARMVVVAKKSGQPRRTIDYQKLNAACKRETHHTPTPFDMMHIEASTRSSYTMGPIQVLQDSNGPLCCPRRIHQTVRRGHCRDSEKV</sequence>
<protein>
    <submittedName>
        <fullName evidence="1">Uncharacterized protein</fullName>
    </submittedName>
</protein>
<organism evidence="1 2">
    <name type="scientific">Portunus trituberculatus</name>
    <name type="common">Swimming crab</name>
    <name type="synonym">Neptunus trituberculatus</name>
    <dbReference type="NCBI Taxonomy" id="210409"/>
    <lineage>
        <taxon>Eukaryota</taxon>
        <taxon>Metazoa</taxon>
        <taxon>Ecdysozoa</taxon>
        <taxon>Arthropoda</taxon>
        <taxon>Crustacea</taxon>
        <taxon>Multicrustacea</taxon>
        <taxon>Malacostraca</taxon>
        <taxon>Eumalacostraca</taxon>
        <taxon>Eucarida</taxon>
        <taxon>Decapoda</taxon>
        <taxon>Pleocyemata</taxon>
        <taxon>Brachyura</taxon>
        <taxon>Eubrachyura</taxon>
        <taxon>Portunoidea</taxon>
        <taxon>Portunidae</taxon>
        <taxon>Portuninae</taxon>
        <taxon>Portunus</taxon>
    </lineage>
</organism>
<dbReference type="EMBL" id="VSRR010010151">
    <property type="protein sequence ID" value="MPC51402.1"/>
    <property type="molecule type" value="Genomic_DNA"/>
</dbReference>